<gene>
    <name evidence="3" type="ORF">O9G_006014</name>
</gene>
<feature type="non-terminal residue" evidence="3">
    <location>
        <position position="186"/>
    </location>
</feature>
<dbReference type="AlphaFoldDB" id="A0A075B4G3"/>
<dbReference type="HOGENOM" id="CLU_1455188_0_0_1"/>
<dbReference type="Proteomes" id="UP000030755">
    <property type="component" value="Unassembled WGS sequence"/>
</dbReference>
<feature type="compositionally biased region" description="Low complexity" evidence="2">
    <location>
        <begin position="163"/>
        <end position="177"/>
    </location>
</feature>
<evidence type="ECO:0000256" key="2">
    <source>
        <dbReference type="SAM" id="MobiDB-lite"/>
    </source>
</evidence>
<keyword evidence="4" id="KW-1185">Reference proteome</keyword>
<reference evidence="3 4" key="1">
    <citation type="journal article" date="2013" name="Curr. Biol.">
        <title>Shared signatures of parasitism and phylogenomics unite Cryptomycota and microsporidia.</title>
        <authorList>
            <person name="James T.Y."/>
            <person name="Pelin A."/>
            <person name="Bonen L."/>
            <person name="Ahrendt S."/>
            <person name="Sain D."/>
            <person name="Corradi N."/>
            <person name="Stajich J.E."/>
        </authorList>
    </citation>
    <scope>NUCLEOTIDE SEQUENCE [LARGE SCALE GENOMIC DNA]</scope>
    <source>
        <strain evidence="3 4">CSF55</strain>
    </source>
</reference>
<dbReference type="EMBL" id="KE560589">
    <property type="protein sequence ID" value="EPZ36335.1"/>
    <property type="molecule type" value="Genomic_DNA"/>
</dbReference>
<feature type="coiled-coil region" evidence="1">
    <location>
        <begin position="46"/>
        <end position="73"/>
    </location>
</feature>
<name>A0A075B4G3_ROZAC</name>
<evidence type="ECO:0000313" key="4">
    <source>
        <dbReference type="Proteomes" id="UP000030755"/>
    </source>
</evidence>
<evidence type="ECO:0000256" key="1">
    <source>
        <dbReference type="SAM" id="Coils"/>
    </source>
</evidence>
<evidence type="ECO:0000313" key="3">
    <source>
        <dbReference type="EMBL" id="EPZ36335.1"/>
    </source>
</evidence>
<protein>
    <submittedName>
        <fullName evidence="3">Uncharacterized protein</fullName>
    </submittedName>
</protein>
<feature type="region of interest" description="Disordered" evidence="2">
    <location>
        <begin position="156"/>
        <end position="186"/>
    </location>
</feature>
<proteinExistence type="predicted"/>
<keyword evidence="1" id="KW-0175">Coiled coil</keyword>
<accession>A0A075B4G3</accession>
<sequence>METLTLDRLRGQAMAYSIMKFDSYERKKYVMASDFLKMNFGVEVGKEELKRRRNKLMEEFKSEEFDVESAKERLLAEAGIEVALSAKEQGTSDEAITYLLRRVDHLYEMDKKILNELTTLKTYCMNNIVPLGVTGAIALSPEAPKRLKQDKAREILSDELTKSSESSSLSEEASTSAQMEREEKQE</sequence>
<organism evidence="3 4">
    <name type="scientific">Rozella allomycis (strain CSF55)</name>
    <dbReference type="NCBI Taxonomy" id="988480"/>
    <lineage>
        <taxon>Eukaryota</taxon>
        <taxon>Fungi</taxon>
        <taxon>Fungi incertae sedis</taxon>
        <taxon>Cryptomycota</taxon>
        <taxon>Cryptomycota incertae sedis</taxon>
        <taxon>Rozella</taxon>
    </lineage>
</organism>